<evidence type="ECO:0000313" key="2">
    <source>
        <dbReference type="Proteomes" id="UP001597295"/>
    </source>
</evidence>
<comment type="caution">
    <text evidence="1">The sequence shown here is derived from an EMBL/GenBank/DDBJ whole genome shotgun (WGS) entry which is preliminary data.</text>
</comment>
<dbReference type="Proteomes" id="UP001597295">
    <property type="component" value="Unassembled WGS sequence"/>
</dbReference>
<name>A0ABW5DQ51_9PROT</name>
<keyword evidence="2" id="KW-1185">Reference proteome</keyword>
<evidence type="ECO:0000313" key="1">
    <source>
        <dbReference type="EMBL" id="MFD2262668.1"/>
    </source>
</evidence>
<gene>
    <name evidence="1" type="ORF">ACFSM5_07190</name>
</gene>
<organism evidence="1 2">
    <name type="scientific">Lacibacterium aquatile</name>
    <dbReference type="NCBI Taxonomy" id="1168082"/>
    <lineage>
        <taxon>Bacteria</taxon>
        <taxon>Pseudomonadati</taxon>
        <taxon>Pseudomonadota</taxon>
        <taxon>Alphaproteobacteria</taxon>
        <taxon>Rhodospirillales</taxon>
        <taxon>Rhodospirillaceae</taxon>
    </lineage>
</organism>
<proteinExistence type="predicted"/>
<dbReference type="RefSeq" id="WP_379875632.1">
    <property type="nucleotide sequence ID" value="NZ_JBHUIP010000005.1"/>
</dbReference>
<reference evidence="2" key="1">
    <citation type="journal article" date="2019" name="Int. J. Syst. Evol. Microbiol.">
        <title>The Global Catalogue of Microorganisms (GCM) 10K type strain sequencing project: providing services to taxonomists for standard genome sequencing and annotation.</title>
        <authorList>
            <consortium name="The Broad Institute Genomics Platform"/>
            <consortium name="The Broad Institute Genome Sequencing Center for Infectious Disease"/>
            <person name="Wu L."/>
            <person name="Ma J."/>
        </authorList>
    </citation>
    <scope>NUCLEOTIDE SEQUENCE [LARGE SCALE GENOMIC DNA]</scope>
    <source>
        <strain evidence="2">CGMCC 1.19062</strain>
    </source>
</reference>
<dbReference type="EMBL" id="JBHUIP010000005">
    <property type="protein sequence ID" value="MFD2262668.1"/>
    <property type="molecule type" value="Genomic_DNA"/>
</dbReference>
<protein>
    <submittedName>
        <fullName evidence="1">Uncharacterized protein</fullName>
    </submittedName>
</protein>
<sequence>MDIIATTFAIGAMVVLGLAWIAGSQPQAKYVPVRVRRRRQG</sequence>
<accession>A0ABW5DQ51</accession>